<keyword evidence="1" id="KW-0472">Membrane</keyword>
<keyword evidence="1" id="KW-1133">Transmembrane helix</keyword>
<accession>A0ABZ2YIN4</accession>
<dbReference type="Pfam" id="PF13231">
    <property type="entry name" value="PMT_2"/>
    <property type="match status" value="1"/>
</dbReference>
<feature type="transmembrane region" description="Helical" evidence="1">
    <location>
        <begin position="376"/>
        <end position="396"/>
    </location>
</feature>
<evidence type="ECO:0000259" key="2">
    <source>
        <dbReference type="Pfam" id="PF13231"/>
    </source>
</evidence>
<feature type="transmembrane region" description="Helical" evidence="1">
    <location>
        <begin position="255"/>
        <end position="273"/>
    </location>
</feature>
<feature type="transmembrane region" description="Helical" evidence="1">
    <location>
        <begin position="211"/>
        <end position="234"/>
    </location>
</feature>
<dbReference type="Proteomes" id="UP001485459">
    <property type="component" value="Chromosome"/>
</dbReference>
<feature type="transmembrane region" description="Helical" evidence="1">
    <location>
        <begin position="171"/>
        <end position="191"/>
    </location>
</feature>
<keyword evidence="3" id="KW-0328">Glycosyltransferase</keyword>
<dbReference type="RefSeq" id="WP_341834550.1">
    <property type="nucleotide sequence ID" value="NZ_CP149822.1"/>
</dbReference>
<gene>
    <name evidence="3" type="ORF">WJU16_16335</name>
</gene>
<proteinExistence type="predicted"/>
<dbReference type="GO" id="GO:0016757">
    <property type="term" value="F:glycosyltransferase activity"/>
    <property type="evidence" value="ECO:0007669"/>
    <property type="project" value="UniProtKB-KW"/>
</dbReference>
<feature type="transmembrane region" description="Helical" evidence="1">
    <location>
        <begin position="104"/>
        <end position="122"/>
    </location>
</feature>
<reference evidence="4" key="1">
    <citation type="submission" date="2024-03" db="EMBL/GenBank/DDBJ databases">
        <title>Chitinophaga horti sp. nov., isolated from garden soil.</title>
        <authorList>
            <person name="Lee D.S."/>
            <person name="Han D.M."/>
            <person name="Baek J.H."/>
            <person name="Choi D.G."/>
            <person name="Jeon J.H."/>
            <person name="Jeon C.O."/>
        </authorList>
    </citation>
    <scope>NUCLEOTIDE SEQUENCE [LARGE SCALE GENOMIC DNA]</scope>
    <source>
        <strain evidence="4">GPA1</strain>
    </source>
</reference>
<feature type="transmembrane region" description="Helical" evidence="1">
    <location>
        <begin position="279"/>
        <end position="297"/>
    </location>
</feature>
<keyword evidence="3" id="KW-0808">Transferase</keyword>
<sequence length="410" mass="45161">MKQILIVLAAALLFLPFPVFYQAGIPPVAEAPLYGWLQSASVAIFGAGPFAMREPNALAGILTVLTCFQVGKQRQDERFGMWWALMLAGSWLPQLLFRTDAPMIWGNYFLFLSIYLAYRVSWSAQPWRAAALSGVMLGLATLSAGLTAPLIALLTGLVYWTWKRFHTGMKWPLLLFIIMMAAVSAGWYYAWLGWSGGLKGLHLQPFPAPGAAFSGHWLAMLACFPAVAFLFTWLQTARTRSIYLAQPAENRDLTWWMWAFFWTGLLALAVMRAPLAGASLLHIPLSYLATVQVYRVLEGRLRLKPWNFILLLLLGLSTGLALALLPLAALYQPEALPACFRADADWQVAEMAYGIVFMILVAAGAAMVGKKQAQEGLLVMLAGGMLLIAFAAMRFAPKLQTPPQATTVLQ</sequence>
<dbReference type="EC" id="2.4.-.-" evidence="3"/>
<feature type="transmembrane region" description="Helical" evidence="1">
    <location>
        <begin position="134"/>
        <end position="159"/>
    </location>
</feature>
<evidence type="ECO:0000256" key="1">
    <source>
        <dbReference type="SAM" id="Phobius"/>
    </source>
</evidence>
<keyword evidence="4" id="KW-1185">Reference proteome</keyword>
<feature type="domain" description="Glycosyltransferase RgtA/B/C/D-like" evidence="2">
    <location>
        <begin position="30"/>
        <end position="187"/>
    </location>
</feature>
<organism evidence="3 4">
    <name type="scientific">Chitinophaga pollutisoli</name>
    <dbReference type="NCBI Taxonomy" id="3133966"/>
    <lineage>
        <taxon>Bacteria</taxon>
        <taxon>Pseudomonadati</taxon>
        <taxon>Bacteroidota</taxon>
        <taxon>Chitinophagia</taxon>
        <taxon>Chitinophagales</taxon>
        <taxon>Chitinophagaceae</taxon>
        <taxon>Chitinophaga</taxon>
    </lineage>
</organism>
<feature type="transmembrane region" description="Helical" evidence="1">
    <location>
        <begin position="309"/>
        <end position="331"/>
    </location>
</feature>
<dbReference type="EMBL" id="CP149822">
    <property type="protein sequence ID" value="WZN39570.1"/>
    <property type="molecule type" value="Genomic_DNA"/>
</dbReference>
<evidence type="ECO:0000313" key="4">
    <source>
        <dbReference type="Proteomes" id="UP001485459"/>
    </source>
</evidence>
<dbReference type="InterPro" id="IPR038731">
    <property type="entry name" value="RgtA/B/C-like"/>
</dbReference>
<keyword evidence="1" id="KW-0812">Transmembrane</keyword>
<protein>
    <submittedName>
        <fullName evidence="3">Glycosyltransferase family 39 protein</fullName>
        <ecNumber evidence="3">2.4.-.-</ecNumber>
    </submittedName>
</protein>
<feature type="transmembrane region" description="Helical" evidence="1">
    <location>
        <begin position="79"/>
        <end position="97"/>
    </location>
</feature>
<name>A0ABZ2YIN4_9BACT</name>
<evidence type="ECO:0000313" key="3">
    <source>
        <dbReference type="EMBL" id="WZN39570.1"/>
    </source>
</evidence>
<feature type="transmembrane region" description="Helical" evidence="1">
    <location>
        <begin position="351"/>
        <end position="369"/>
    </location>
</feature>